<sequence length="330" mass="37312">SNVSALRYGFELDKSCFIDIGMNAQLVLSLFNIFVSHPFPLFIVVKNTAKMNKVIRRGYIATHMALIIYEVVFFFFARIYTILPFSGLYCEGPLCRMGLPTSIVLGIISFPIVLLQPPFAFLIMSMHQLFVPDNSPFKLSMRIKIALASLQLTMMSLNIVGFIIFGREPDNADELYKEPELVFLAQRGGLILLFRGPGRPQYFRYVLLFFMLHTMISIKTTSAVSAGMRESHNGLFQAAKSAQTQVLLQKMFDVFFWQITNKKCQLHGSILNHSMPLVALMIFLFSDASDFPGVLLATLKLALLILFTLNSAQFSAIFIFKNSANRKVRI</sequence>
<keyword evidence="3" id="KW-1185">Reference proteome</keyword>
<feature type="transmembrane region" description="Helical" evidence="1">
    <location>
        <begin position="145"/>
        <end position="165"/>
    </location>
</feature>
<protein>
    <recommendedName>
        <fullName evidence="4">G protein-coupled receptor</fullName>
    </recommendedName>
</protein>
<accession>A0AAV5TB36</accession>
<organism evidence="2 3">
    <name type="scientific">Pristionchus entomophagus</name>
    <dbReference type="NCBI Taxonomy" id="358040"/>
    <lineage>
        <taxon>Eukaryota</taxon>
        <taxon>Metazoa</taxon>
        <taxon>Ecdysozoa</taxon>
        <taxon>Nematoda</taxon>
        <taxon>Chromadorea</taxon>
        <taxon>Rhabditida</taxon>
        <taxon>Rhabditina</taxon>
        <taxon>Diplogasteromorpha</taxon>
        <taxon>Diplogasteroidea</taxon>
        <taxon>Neodiplogasteridae</taxon>
        <taxon>Pristionchus</taxon>
    </lineage>
</organism>
<dbReference type="PANTHER" id="PTHR45830">
    <property type="entry name" value="SERPENTINE RECEPTOR, CLASS I"/>
    <property type="match status" value="1"/>
</dbReference>
<gene>
    <name evidence="2" type="ORF">PENTCL1PPCAC_14699</name>
</gene>
<keyword evidence="1" id="KW-0812">Transmembrane</keyword>
<keyword evidence="1" id="KW-0472">Membrane</keyword>
<feature type="transmembrane region" description="Helical" evidence="1">
    <location>
        <begin position="103"/>
        <end position="124"/>
    </location>
</feature>
<comment type="caution">
    <text evidence="2">The sequence shown here is derived from an EMBL/GenBank/DDBJ whole genome shotgun (WGS) entry which is preliminary data.</text>
</comment>
<feature type="transmembrane region" description="Helical" evidence="1">
    <location>
        <begin position="270"/>
        <end position="289"/>
    </location>
</feature>
<dbReference type="AlphaFoldDB" id="A0AAV5TB36"/>
<evidence type="ECO:0000313" key="3">
    <source>
        <dbReference type="Proteomes" id="UP001432027"/>
    </source>
</evidence>
<feature type="transmembrane region" description="Helical" evidence="1">
    <location>
        <begin position="301"/>
        <end position="320"/>
    </location>
</feature>
<dbReference type="EMBL" id="BTSX01000004">
    <property type="protein sequence ID" value="GMS92524.1"/>
    <property type="molecule type" value="Genomic_DNA"/>
</dbReference>
<evidence type="ECO:0000256" key="1">
    <source>
        <dbReference type="SAM" id="Phobius"/>
    </source>
</evidence>
<proteinExistence type="predicted"/>
<evidence type="ECO:0000313" key="2">
    <source>
        <dbReference type="EMBL" id="GMS92524.1"/>
    </source>
</evidence>
<dbReference type="Proteomes" id="UP001432027">
    <property type="component" value="Unassembled WGS sequence"/>
</dbReference>
<feature type="non-terminal residue" evidence="2">
    <location>
        <position position="330"/>
    </location>
</feature>
<name>A0AAV5TB36_9BILA</name>
<keyword evidence="1" id="KW-1133">Transmembrane helix</keyword>
<feature type="transmembrane region" description="Helical" evidence="1">
    <location>
        <begin position="20"/>
        <end position="45"/>
    </location>
</feature>
<reference evidence="2" key="1">
    <citation type="submission" date="2023-10" db="EMBL/GenBank/DDBJ databases">
        <title>Genome assembly of Pristionchus species.</title>
        <authorList>
            <person name="Yoshida K."/>
            <person name="Sommer R.J."/>
        </authorList>
    </citation>
    <scope>NUCLEOTIDE SEQUENCE</scope>
    <source>
        <strain evidence="2">RS0144</strain>
    </source>
</reference>
<feature type="transmembrane region" description="Helical" evidence="1">
    <location>
        <begin position="202"/>
        <end position="218"/>
    </location>
</feature>
<feature type="transmembrane region" description="Helical" evidence="1">
    <location>
        <begin position="66"/>
        <end position="83"/>
    </location>
</feature>
<feature type="non-terminal residue" evidence="2">
    <location>
        <position position="1"/>
    </location>
</feature>
<evidence type="ECO:0008006" key="4">
    <source>
        <dbReference type="Google" id="ProtNLM"/>
    </source>
</evidence>
<dbReference type="PANTHER" id="PTHR45830:SF15">
    <property type="entry name" value="SERPENTINE RECEPTOR, CLASS I"/>
    <property type="match status" value="1"/>
</dbReference>